<dbReference type="EMBL" id="WNDQ01000017">
    <property type="protein sequence ID" value="KAF1021824.1"/>
    <property type="molecule type" value="Genomic_DNA"/>
</dbReference>
<dbReference type="InterPro" id="IPR011013">
    <property type="entry name" value="Gal_mutarotase_sf_dom"/>
</dbReference>
<gene>
    <name evidence="6" type="primary">yeaD</name>
    <name evidence="6" type="ORF">GAK30_01512</name>
</gene>
<evidence type="ECO:0000256" key="5">
    <source>
        <dbReference type="PIRSR" id="PIRSR016020-1"/>
    </source>
</evidence>
<accession>A0A7V8FPM2</accession>
<dbReference type="PIRSF" id="PIRSF016020">
    <property type="entry name" value="PHexose_mutarotase"/>
    <property type="match status" value="1"/>
</dbReference>
<dbReference type="InterPro" id="IPR025532">
    <property type="entry name" value="G6P_1-epimerase"/>
</dbReference>
<sequence>MALSPSRFIDFQGQPATELTLPQGDRVVVLLHGGQPVSWRTADGAEHLYLSPASALDGQTAVRGGVPLCFPQFNTRGPLIKHGFARNLPWQLEAAEPGQLVLGLRSGPVTQAFWAERFYAQLIVELTPGELRLRLRVANTGPSPWSFTAALHSYLQVGDAERVQLDGLDGAARWDAVRDQHLVQDGAPRFGAEFDSVYQAVAQALSLTETGRGTLRIAQSDTCPQTVVWNPGPDLSRKLADLPDDGWRHMLCVEAASIDAPVPLAPGQTWEGWQHLSWRAA</sequence>
<evidence type="ECO:0000256" key="4">
    <source>
        <dbReference type="PIRNR" id="PIRNR016020"/>
    </source>
</evidence>
<comment type="caution">
    <text evidence="6">The sequence shown here is derived from an EMBL/GenBank/DDBJ whole genome shotgun (WGS) entry which is preliminary data.</text>
</comment>
<dbReference type="PANTHER" id="PTHR11122">
    <property type="entry name" value="APOSPORY-ASSOCIATED PROTEIN C-RELATED"/>
    <property type="match status" value="1"/>
</dbReference>
<dbReference type="CDD" id="cd09020">
    <property type="entry name" value="D-hex-6-P-epi_like"/>
    <property type="match status" value="1"/>
</dbReference>
<comment type="catalytic activity">
    <reaction evidence="1">
        <text>alpha-D-glucose 6-phosphate = beta-D-glucose 6-phosphate</text>
        <dbReference type="Rhea" id="RHEA:16249"/>
        <dbReference type="ChEBI" id="CHEBI:58225"/>
        <dbReference type="ChEBI" id="CHEBI:58247"/>
        <dbReference type="EC" id="5.1.3.15"/>
    </reaction>
</comment>
<dbReference type="Proteomes" id="UP000461670">
    <property type="component" value="Unassembled WGS sequence"/>
</dbReference>
<keyword evidence="3 4" id="KW-0413">Isomerase</keyword>
<dbReference type="InterPro" id="IPR008183">
    <property type="entry name" value="Aldose_1/G6P_1-epimerase"/>
</dbReference>
<dbReference type="AlphaFoldDB" id="A0A7V8FPM2"/>
<dbReference type="EC" id="5.1.3.15" evidence="4"/>
<dbReference type="GO" id="GO:0005975">
    <property type="term" value="P:carbohydrate metabolic process"/>
    <property type="evidence" value="ECO:0007669"/>
    <property type="project" value="InterPro"/>
</dbReference>
<dbReference type="GO" id="GO:0047938">
    <property type="term" value="F:glucose-6-phosphate 1-epimerase activity"/>
    <property type="evidence" value="ECO:0007669"/>
    <property type="project" value="UniProtKB-UniRule"/>
</dbReference>
<dbReference type="InterPro" id="IPR014718">
    <property type="entry name" value="GH-type_carb-bd"/>
</dbReference>
<dbReference type="Pfam" id="PF01263">
    <property type="entry name" value="Aldose_epim"/>
    <property type="match status" value="1"/>
</dbReference>
<dbReference type="PANTHER" id="PTHR11122:SF13">
    <property type="entry name" value="GLUCOSE-6-PHOSPHATE 1-EPIMERASE"/>
    <property type="match status" value="1"/>
</dbReference>
<feature type="active site" evidence="5">
    <location>
        <position position="152"/>
    </location>
</feature>
<evidence type="ECO:0000313" key="6">
    <source>
        <dbReference type="EMBL" id="KAF1021824.1"/>
    </source>
</evidence>
<dbReference type="Gene3D" id="2.70.98.10">
    <property type="match status" value="1"/>
</dbReference>
<reference evidence="7" key="1">
    <citation type="journal article" date="2020" name="MBio">
        <title>Horizontal gene transfer to a defensive symbiont with a reduced genome amongst a multipartite beetle microbiome.</title>
        <authorList>
            <person name="Waterworth S.C."/>
            <person name="Florez L.V."/>
            <person name="Rees E.R."/>
            <person name="Hertweck C."/>
            <person name="Kaltenpoth M."/>
            <person name="Kwan J.C."/>
        </authorList>
    </citation>
    <scope>NUCLEOTIDE SEQUENCE [LARGE SCALE GENOMIC DNA]</scope>
</reference>
<evidence type="ECO:0000256" key="1">
    <source>
        <dbReference type="ARBA" id="ARBA00001096"/>
    </source>
</evidence>
<comment type="similarity">
    <text evidence="2 4">Belongs to the glucose-6-phosphate 1-epimerase family.</text>
</comment>
<evidence type="ECO:0000256" key="3">
    <source>
        <dbReference type="ARBA" id="ARBA00023235"/>
    </source>
</evidence>
<organism evidence="6 7">
    <name type="scientific">Paracidovorax wautersii</name>
    <dbReference type="NCBI Taxonomy" id="1177982"/>
    <lineage>
        <taxon>Bacteria</taxon>
        <taxon>Pseudomonadati</taxon>
        <taxon>Pseudomonadota</taxon>
        <taxon>Betaproteobacteria</taxon>
        <taxon>Burkholderiales</taxon>
        <taxon>Comamonadaceae</taxon>
        <taxon>Paracidovorax</taxon>
    </lineage>
</organism>
<evidence type="ECO:0000256" key="2">
    <source>
        <dbReference type="ARBA" id="ARBA00005866"/>
    </source>
</evidence>
<protein>
    <recommendedName>
        <fullName evidence="4">Putative glucose-6-phosphate 1-epimerase</fullName>
        <ecNumber evidence="4">5.1.3.15</ecNumber>
    </recommendedName>
</protein>
<dbReference type="GO" id="GO:0005737">
    <property type="term" value="C:cytoplasm"/>
    <property type="evidence" value="ECO:0007669"/>
    <property type="project" value="TreeGrafter"/>
</dbReference>
<feature type="active site" evidence="5">
    <location>
        <position position="254"/>
    </location>
</feature>
<evidence type="ECO:0000313" key="7">
    <source>
        <dbReference type="Proteomes" id="UP000461670"/>
    </source>
</evidence>
<proteinExistence type="inferred from homology"/>
<dbReference type="GO" id="GO:0030246">
    <property type="term" value="F:carbohydrate binding"/>
    <property type="evidence" value="ECO:0007669"/>
    <property type="project" value="UniProtKB-UniRule"/>
</dbReference>
<name>A0A7V8FPM2_9BURK</name>
<dbReference type="SUPFAM" id="SSF74650">
    <property type="entry name" value="Galactose mutarotase-like"/>
    <property type="match status" value="1"/>
</dbReference>